<sequence length="109" mass="12376">MATESWRGAINMILYGLLFKENLDETNAAITADAIIEYRSFGQGPRFFLDAIQEALSSNKPIMTGMFAEPPHGLDELRHSEDDMRSFLASVAENLRRRQPWPPKPEAEH</sequence>
<dbReference type="Proteomes" id="UP000315759">
    <property type="component" value="Unassembled WGS sequence"/>
</dbReference>
<gene>
    <name evidence="1" type="ORF">D8S82_05275</name>
</gene>
<dbReference type="AlphaFoldDB" id="A0A544W5W2"/>
<evidence type="ECO:0000313" key="1">
    <source>
        <dbReference type="EMBL" id="TQR87611.1"/>
    </source>
</evidence>
<comment type="caution">
    <text evidence="1">The sequence shown here is derived from an EMBL/GenBank/DDBJ whole genome shotgun (WGS) entry which is preliminary data.</text>
</comment>
<proteinExistence type="predicted"/>
<dbReference type="EMBL" id="VIFX01000005">
    <property type="protein sequence ID" value="TQR87611.1"/>
    <property type="molecule type" value="Genomic_DNA"/>
</dbReference>
<dbReference type="RefSeq" id="WP_142551070.1">
    <property type="nucleotide sequence ID" value="NZ_VIFX01000005.1"/>
</dbReference>
<reference evidence="1 2" key="1">
    <citation type="submission" date="2018-10" db="EMBL/GenBank/DDBJ databases">
        <title>Draft genome of Mycobacterium hodleri strain B.</title>
        <authorList>
            <person name="Amande T.J."/>
            <person name="Mcgenity T.J."/>
        </authorList>
    </citation>
    <scope>NUCLEOTIDE SEQUENCE [LARGE SCALE GENOMIC DNA]</scope>
    <source>
        <strain evidence="1 2">B</strain>
    </source>
</reference>
<name>A0A544W5W2_9MYCO</name>
<keyword evidence="2" id="KW-1185">Reference proteome</keyword>
<accession>A0A544W5W2</accession>
<organism evidence="1 2">
    <name type="scientific">Mycolicibacterium hodleri</name>
    <dbReference type="NCBI Taxonomy" id="49897"/>
    <lineage>
        <taxon>Bacteria</taxon>
        <taxon>Bacillati</taxon>
        <taxon>Actinomycetota</taxon>
        <taxon>Actinomycetes</taxon>
        <taxon>Mycobacteriales</taxon>
        <taxon>Mycobacteriaceae</taxon>
        <taxon>Mycolicibacterium</taxon>
    </lineage>
</organism>
<evidence type="ECO:0000313" key="2">
    <source>
        <dbReference type="Proteomes" id="UP000315759"/>
    </source>
</evidence>
<protein>
    <submittedName>
        <fullName evidence="1">Uncharacterized protein</fullName>
    </submittedName>
</protein>